<dbReference type="RefSeq" id="WP_106619644.1">
    <property type="nucleotide sequence ID" value="NZ_PYAX01000018.1"/>
</dbReference>
<organism evidence="2 3">
    <name type="scientific">Saccharothrix carnea</name>
    <dbReference type="NCBI Taxonomy" id="1280637"/>
    <lineage>
        <taxon>Bacteria</taxon>
        <taxon>Bacillati</taxon>
        <taxon>Actinomycetota</taxon>
        <taxon>Actinomycetes</taxon>
        <taxon>Pseudonocardiales</taxon>
        <taxon>Pseudonocardiaceae</taxon>
        <taxon>Saccharothrix</taxon>
    </lineage>
</organism>
<comment type="caution">
    <text evidence="2">The sequence shown here is derived from an EMBL/GenBank/DDBJ whole genome shotgun (WGS) entry which is preliminary data.</text>
</comment>
<dbReference type="PROSITE" id="PS51257">
    <property type="entry name" value="PROKAR_LIPOPROTEIN"/>
    <property type="match status" value="1"/>
</dbReference>
<protein>
    <recommendedName>
        <fullName evidence="4">SH3 domain-containing protein</fullName>
    </recommendedName>
</protein>
<gene>
    <name evidence="2" type="ORF">B0I31_11885</name>
</gene>
<sequence length="121" mass="12721">MNKVKSVIAIGAALFGCVTFGGVAGAEPASDRHAPLPAATCADYDYVRVTTDRLNVRAGKGTNYDVLKTVYRDDKLSCYPVETGGRYSACGSSNANGWIPIDFRGDVGIDGYVASTCVADM</sequence>
<proteinExistence type="predicted"/>
<accession>A0A2P8HZW4</accession>
<evidence type="ECO:0000313" key="2">
    <source>
        <dbReference type="EMBL" id="PSL51772.1"/>
    </source>
</evidence>
<dbReference type="Gene3D" id="2.30.30.40">
    <property type="entry name" value="SH3 Domains"/>
    <property type="match status" value="1"/>
</dbReference>
<feature type="chain" id="PRO_5015199282" description="SH3 domain-containing protein" evidence="1">
    <location>
        <begin position="27"/>
        <end position="121"/>
    </location>
</feature>
<name>A0A2P8HZW4_SACCR</name>
<reference evidence="2 3" key="1">
    <citation type="submission" date="2018-03" db="EMBL/GenBank/DDBJ databases">
        <title>Genomic Encyclopedia of Type Strains, Phase III (KMG-III): the genomes of soil and plant-associated and newly described type strains.</title>
        <authorList>
            <person name="Whitman W."/>
        </authorList>
    </citation>
    <scope>NUCLEOTIDE SEQUENCE [LARGE SCALE GENOMIC DNA]</scope>
    <source>
        <strain evidence="2 3">CGMCC 4.7097</strain>
    </source>
</reference>
<keyword evidence="3" id="KW-1185">Reference proteome</keyword>
<evidence type="ECO:0000313" key="3">
    <source>
        <dbReference type="Proteomes" id="UP000241118"/>
    </source>
</evidence>
<keyword evidence="1" id="KW-0732">Signal</keyword>
<dbReference type="EMBL" id="PYAX01000018">
    <property type="protein sequence ID" value="PSL51772.1"/>
    <property type="molecule type" value="Genomic_DNA"/>
</dbReference>
<dbReference type="AlphaFoldDB" id="A0A2P8HZW4"/>
<dbReference type="OrthoDB" id="3695382at2"/>
<dbReference type="Proteomes" id="UP000241118">
    <property type="component" value="Unassembled WGS sequence"/>
</dbReference>
<evidence type="ECO:0008006" key="4">
    <source>
        <dbReference type="Google" id="ProtNLM"/>
    </source>
</evidence>
<feature type="signal peptide" evidence="1">
    <location>
        <begin position="1"/>
        <end position="26"/>
    </location>
</feature>
<evidence type="ECO:0000256" key="1">
    <source>
        <dbReference type="SAM" id="SignalP"/>
    </source>
</evidence>